<comment type="caution">
    <text evidence="4">The sequence shown here is derived from an EMBL/GenBank/DDBJ whole genome shotgun (WGS) entry which is preliminary data.</text>
</comment>
<feature type="non-terminal residue" evidence="4">
    <location>
        <position position="1"/>
    </location>
</feature>
<keyword evidence="2 4" id="KW-0378">Hydrolase</keyword>
<dbReference type="FunFam" id="3.40.50.1820:FF:000042">
    <property type="entry name" value="probable strigolactone esterase DAD2"/>
    <property type="match status" value="1"/>
</dbReference>
<feature type="non-terminal residue" evidence="4">
    <location>
        <position position="256"/>
    </location>
</feature>
<dbReference type="SUPFAM" id="SSF53474">
    <property type="entry name" value="alpha/beta-Hydrolases"/>
    <property type="match status" value="1"/>
</dbReference>
<accession>A0A1Q3ASM8</accession>
<evidence type="ECO:0000256" key="2">
    <source>
        <dbReference type="ARBA" id="ARBA00022801"/>
    </source>
</evidence>
<evidence type="ECO:0000313" key="5">
    <source>
        <dbReference type="Proteomes" id="UP000187406"/>
    </source>
</evidence>
<dbReference type="InterPro" id="IPR000073">
    <property type="entry name" value="AB_hydrolase_1"/>
</dbReference>
<dbReference type="InParanoid" id="A0A1Q3ASM8"/>
<protein>
    <submittedName>
        <fullName evidence="4">Abhydrolase_6 domain-containing protein</fullName>
    </submittedName>
</protein>
<comment type="similarity">
    <text evidence="1">Belongs to the AB hydrolase superfamily.</text>
</comment>
<organism evidence="4 5">
    <name type="scientific">Cephalotus follicularis</name>
    <name type="common">Albany pitcher plant</name>
    <dbReference type="NCBI Taxonomy" id="3775"/>
    <lineage>
        <taxon>Eukaryota</taxon>
        <taxon>Viridiplantae</taxon>
        <taxon>Streptophyta</taxon>
        <taxon>Embryophyta</taxon>
        <taxon>Tracheophyta</taxon>
        <taxon>Spermatophyta</taxon>
        <taxon>Magnoliopsida</taxon>
        <taxon>eudicotyledons</taxon>
        <taxon>Gunneridae</taxon>
        <taxon>Pentapetalae</taxon>
        <taxon>rosids</taxon>
        <taxon>fabids</taxon>
        <taxon>Oxalidales</taxon>
        <taxon>Cephalotaceae</taxon>
        <taxon>Cephalotus</taxon>
    </lineage>
</organism>
<evidence type="ECO:0000259" key="3">
    <source>
        <dbReference type="Pfam" id="PF00561"/>
    </source>
</evidence>
<dbReference type="OrthoDB" id="408373at2759"/>
<dbReference type="EMBL" id="BDDD01000080">
    <property type="protein sequence ID" value="GAV58756.1"/>
    <property type="molecule type" value="Genomic_DNA"/>
</dbReference>
<name>A0A1Q3ASM8_CEPFO</name>
<dbReference type="AlphaFoldDB" id="A0A1Q3ASM8"/>
<sequence>IVEEDHNVKVVGSGEKVIVLGHGFGTDQSVWKHTSSTNTVLCYMTIRVFDFDRYSALEGFVYDLLAILEELQIRSSIFVGHSISGMIGIIASITRPDLFAKLILIAASPRFLNDVDYYSGFEQWDAEQLFEAIRSNFTAWCSGFAPLNVGGDLDSIVVEFSRTLFNMRSDITLSLFQTIFRSDIRPMLGFVTIPCHILQSRKDMAVPLRVFKYIHQHLGGDSMVEVISTEGHLLQLSSPDIVVPVILNHIRNDITA</sequence>
<dbReference type="GO" id="GO:0016787">
    <property type="term" value="F:hydrolase activity"/>
    <property type="evidence" value="ECO:0007669"/>
    <property type="project" value="UniProtKB-KW"/>
</dbReference>
<dbReference type="InterPro" id="IPR029058">
    <property type="entry name" value="AB_hydrolase_fold"/>
</dbReference>
<dbReference type="Pfam" id="PF00561">
    <property type="entry name" value="Abhydrolase_1"/>
    <property type="match status" value="1"/>
</dbReference>
<dbReference type="STRING" id="3775.A0A1Q3ASM8"/>
<evidence type="ECO:0000256" key="1">
    <source>
        <dbReference type="ARBA" id="ARBA00008645"/>
    </source>
</evidence>
<dbReference type="PANTHER" id="PTHR43039">
    <property type="entry name" value="ESTERASE-RELATED"/>
    <property type="match status" value="1"/>
</dbReference>
<feature type="domain" description="AB hydrolase-1" evidence="3">
    <location>
        <begin position="21"/>
        <end position="238"/>
    </location>
</feature>
<evidence type="ECO:0000313" key="4">
    <source>
        <dbReference type="EMBL" id="GAV58756.1"/>
    </source>
</evidence>
<dbReference type="Proteomes" id="UP000187406">
    <property type="component" value="Unassembled WGS sequence"/>
</dbReference>
<gene>
    <name evidence="4" type="ORF">CFOL_v3_02289</name>
</gene>
<proteinExistence type="inferred from homology"/>
<reference evidence="5" key="1">
    <citation type="submission" date="2016-04" db="EMBL/GenBank/DDBJ databases">
        <title>Cephalotus genome sequencing.</title>
        <authorList>
            <person name="Fukushima K."/>
            <person name="Hasebe M."/>
            <person name="Fang X."/>
        </authorList>
    </citation>
    <scope>NUCLEOTIDE SEQUENCE [LARGE SCALE GENOMIC DNA]</scope>
    <source>
        <strain evidence="5">cv. St1</strain>
    </source>
</reference>
<dbReference type="Gene3D" id="3.40.50.1820">
    <property type="entry name" value="alpha/beta hydrolase"/>
    <property type="match status" value="1"/>
</dbReference>
<keyword evidence="5" id="KW-1185">Reference proteome</keyword>